<dbReference type="PIRSF" id="PIRSF002744">
    <property type="entry name" value="Pur-cyt_permease"/>
    <property type="match status" value="1"/>
</dbReference>
<dbReference type="InterPro" id="IPR026030">
    <property type="entry name" value="Pur-cyt_permease_Fcy2/21/22"/>
</dbReference>
<feature type="transmembrane region" description="Helical" evidence="8">
    <location>
        <begin position="244"/>
        <end position="270"/>
    </location>
</feature>
<feature type="transmembrane region" description="Helical" evidence="8">
    <location>
        <begin position="92"/>
        <end position="113"/>
    </location>
</feature>
<keyword evidence="6 8" id="KW-0472">Membrane</keyword>
<feature type="transmembrane region" description="Helical" evidence="8">
    <location>
        <begin position="134"/>
        <end position="153"/>
    </location>
</feature>
<dbReference type="AlphaFoldDB" id="A0A495EVR9"/>
<protein>
    <submittedName>
        <fullName evidence="9">Purine-cytosine permease-like protein</fullName>
    </submittedName>
</protein>
<evidence type="ECO:0000256" key="7">
    <source>
        <dbReference type="SAM" id="MobiDB-lite"/>
    </source>
</evidence>
<gene>
    <name evidence="9" type="ORF">C8D78_1545</name>
</gene>
<comment type="subcellular location">
    <subcellularLocation>
        <location evidence="1">Membrane</location>
        <topology evidence="1">Multi-pass membrane protein</topology>
    </subcellularLocation>
</comment>
<keyword evidence="5 8" id="KW-1133">Transmembrane helix</keyword>
<comment type="similarity">
    <text evidence="2">Belongs to the purine-cytosine permease (2.A.39) family.</text>
</comment>
<dbReference type="GO" id="GO:0022857">
    <property type="term" value="F:transmembrane transporter activity"/>
    <property type="evidence" value="ECO:0007669"/>
    <property type="project" value="InterPro"/>
</dbReference>
<evidence type="ECO:0000256" key="6">
    <source>
        <dbReference type="ARBA" id="ARBA00023136"/>
    </source>
</evidence>
<accession>A0A495EVR9</accession>
<dbReference type="Pfam" id="PF02133">
    <property type="entry name" value="Transp_cyt_pur"/>
    <property type="match status" value="1"/>
</dbReference>
<reference evidence="9 10" key="1">
    <citation type="submission" date="2018-10" db="EMBL/GenBank/DDBJ databases">
        <title>Genomic Encyclopedia of Type Strains, Phase IV (KMG-IV): sequencing the most valuable type-strain genomes for metagenomic binning, comparative biology and taxonomic classification.</title>
        <authorList>
            <person name="Goeker M."/>
        </authorList>
    </citation>
    <scope>NUCLEOTIDE SEQUENCE [LARGE SCALE GENOMIC DNA]</scope>
    <source>
        <strain evidence="9 10">DSM 25586</strain>
    </source>
</reference>
<evidence type="ECO:0000256" key="5">
    <source>
        <dbReference type="ARBA" id="ARBA00022989"/>
    </source>
</evidence>
<feature type="transmembrane region" description="Helical" evidence="8">
    <location>
        <begin position="450"/>
        <end position="469"/>
    </location>
</feature>
<evidence type="ECO:0000256" key="4">
    <source>
        <dbReference type="ARBA" id="ARBA00022692"/>
    </source>
</evidence>
<feature type="transmembrane region" description="Helical" evidence="8">
    <location>
        <begin position="489"/>
        <end position="508"/>
    </location>
</feature>
<organism evidence="9 10">
    <name type="scientific">Arthrobacter oryzae</name>
    <dbReference type="NCBI Taxonomy" id="409290"/>
    <lineage>
        <taxon>Bacteria</taxon>
        <taxon>Bacillati</taxon>
        <taxon>Actinomycetota</taxon>
        <taxon>Actinomycetes</taxon>
        <taxon>Micrococcales</taxon>
        <taxon>Micrococcaceae</taxon>
        <taxon>Arthrobacter</taxon>
    </lineage>
</organism>
<feature type="region of interest" description="Disordered" evidence="7">
    <location>
        <begin position="1"/>
        <end position="46"/>
    </location>
</feature>
<proteinExistence type="inferred from homology"/>
<feature type="transmembrane region" description="Helical" evidence="8">
    <location>
        <begin position="61"/>
        <end position="86"/>
    </location>
</feature>
<dbReference type="GO" id="GO:0005886">
    <property type="term" value="C:plasma membrane"/>
    <property type="evidence" value="ECO:0007669"/>
    <property type="project" value="TreeGrafter"/>
</dbReference>
<name>A0A495EVR9_9MICC</name>
<dbReference type="Gene3D" id="1.10.4160.10">
    <property type="entry name" value="Hydantoin permease"/>
    <property type="match status" value="1"/>
</dbReference>
<feature type="transmembrane region" description="Helical" evidence="8">
    <location>
        <begin position="332"/>
        <end position="352"/>
    </location>
</feature>
<feature type="transmembrane region" description="Helical" evidence="8">
    <location>
        <begin position="173"/>
        <end position="195"/>
    </location>
</feature>
<dbReference type="EMBL" id="RBIR01000002">
    <property type="protein sequence ID" value="RKR20902.1"/>
    <property type="molecule type" value="Genomic_DNA"/>
</dbReference>
<evidence type="ECO:0000313" key="10">
    <source>
        <dbReference type="Proteomes" id="UP000276055"/>
    </source>
</evidence>
<keyword evidence="3" id="KW-0813">Transport</keyword>
<dbReference type="InterPro" id="IPR001248">
    <property type="entry name" value="Pur-cyt_permease"/>
</dbReference>
<feature type="transmembrane region" description="Helical" evidence="8">
    <location>
        <begin position="282"/>
        <end position="307"/>
    </location>
</feature>
<dbReference type="Proteomes" id="UP000276055">
    <property type="component" value="Unassembled WGS sequence"/>
</dbReference>
<keyword evidence="4 8" id="KW-0812">Transmembrane</keyword>
<evidence type="ECO:0000313" key="9">
    <source>
        <dbReference type="EMBL" id="RKR20902.1"/>
    </source>
</evidence>
<sequence>MAETRQANGGTGRTRGKGTRGKETRGKETRGKETGGKVTEVETYGIERIPEKDRTASPFDLFRVSFGGANTFATAFLGAFPILFGLSFWQGLAATVTGLVVGALLLAPMAVFGPTNGTNNAVSSSAHLGVHGRIVGSFLSLLTATAFFSISVWSSGDALVGGLNRMVGLPQDMGSFAVAYGLFGALVLVVCVYGFKFMLLVNKIAVTAATLLFVVGFIAFAGELNLNFEGAFGIGFDGVSLPGFIPAFIGAALIVMSNPISFGAFLGDWARYIPTAAPKRRVIGAALLAQLATLIPFVFGLATASIIATKAPEFMDPAAPNYVGGLLAVSPAWYFIPLCAIALIGGMSTGASSLYGTGLDFSSVFPRFNRVQATLFIGILAIAFIFAGRFAFNLVQSISTFATLIVTCTAPWMVVMTIGFITRRGWYDADALQVFNRRQTGGRYWFNHGWNLRGMTAWLVSAALGLSMVNMPGQFEGPLGNLAGGVDVSLPAALALAAVLYLGLLWIFPEPRGVFPAAGPRWVPAGNTPVPPVLDAAGNVVPDAEGVPADPGTPRAGEAELVGQL</sequence>
<feature type="compositionally biased region" description="Basic and acidic residues" evidence="7">
    <location>
        <begin position="20"/>
        <end position="35"/>
    </location>
</feature>
<feature type="transmembrane region" description="Helical" evidence="8">
    <location>
        <begin position="204"/>
        <end position="224"/>
    </location>
</feature>
<feature type="transmembrane region" description="Helical" evidence="8">
    <location>
        <begin position="398"/>
        <end position="421"/>
    </location>
</feature>
<evidence type="ECO:0000256" key="8">
    <source>
        <dbReference type="SAM" id="Phobius"/>
    </source>
</evidence>
<evidence type="ECO:0000256" key="2">
    <source>
        <dbReference type="ARBA" id="ARBA00008974"/>
    </source>
</evidence>
<dbReference type="PANTHER" id="PTHR31806:SF1">
    <property type="entry name" value="PURINE-CYTOSINE PERMEASE FCY2-RELATED"/>
    <property type="match status" value="1"/>
</dbReference>
<evidence type="ECO:0000256" key="3">
    <source>
        <dbReference type="ARBA" id="ARBA00022448"/>
    </source>
</evidence>
<dbReference type="RefSeq" id="WP_244208294.1">
    <property type="nucleotide sequence ID" value="NZ_RBIR01000002.1"/>
</dbReference>
<dbReference type="PANTHER" id="PTHR31806">
    <property type="entry name" value="PURINE-CYTOSINE PERMEASE FCY2-RELATED"/>
    <property type="match status" value="1"/>
</dbReference>
<feature type="region of interest" description="Disordered" evidence="7">
    <location>
        <begin position="545"/>
        <end position="565"/>
    </location>
</feature>
<evidence type="ECO:0000256" key="1">
    <source>
        <dbReference type="ARBA" id="ARBA00004141"/>
    </source>
</evidence>
<comment type="caution">
    <text evidence="9">The sequence shown here is derived from an EMBL/GenBank/DDBJ whole genome shotgun (WGS) entry which is preliminary data.</text>
</comment>
<feature type="transmembrane region" description="Helical" evidence="8">
    <location>
        <begin position="373"/>
        <end position="392"/>
    </location>
</feature>